<gene>
    <name evidence="1" type="ORF">HGRIS_008349</name>
</gene>
<name>A0ABR3J956_9AGAR</name>
<dbReference type="EMBL" id="JASNQZ010000011">
    <property type="protein sequence ID" value="KAL0951670.1"/>
    <property type="molecule type" value="Genomic_DNA"/>
</dbReference>
<proteinExistence type="predicted"/>
<organism evidence="1 2">
    <name type="scientific">Hohenbuehelia grisea</name>
    <dbReference type="NCBI Taxonomy" id="104357"/>
    <lineage>
        <taxon>Eukaryota</taxon>
        <taxon>Fungi</taxon>
        <taxon>Dikarya</taxon>
        <taxon>Basidiomycota</taxon>
        <taxon>Agaricomycotina</taxon>
        <taxon>Agaricomycetes</taxon>
        <taxon>Agaricomycetidae</taxon>
        <taxon>Agaricales</taxon>
        <taxon>Pleurotineae</taxon>
        <taxon>Pleurotaceae</taxon>
        <taxon>Hohenbuehelia</taxon>
    </lineage>
</organism>
<dbReference type="Proteomes" id="UP001556367">
    <property type="component" value="Unassembled WGS sequence"/>
</dbReference>
<evidence type="ECO:0000313" key="1">
    <source>
        <dbReference type="EMBL" id="KAL0951670.1"/>
    </source>
</evidence>
<evidence type="ECO:0000313" key="2">
    <source>
        <dbReference type="Proteomes" id="UP001556367"/>
    </source>
</evidence>
<reference evidence="2" key="1">
    <citation type="submission" date="2024-06" db="EMBL/GenBank/DDBJ databases">
        <title>Multi-omics analyses provide insights into the biosynthesis of the anticancer antibiotic pleurotin in Hohenbuehelia grisea.</title>
        <authorList>
            <person name="Weaver J.A."/>
            <person name="Alberti F."/>
        </authorList>
    </citation>
    <scope>NUCLEOTIDE SEQUENCE [LARGE SCALE GENOMIC DNA]</scope>
    <source>
        <strain evidence="2">T-177</strain>
    </source>
</reference>
<accession>A0ABR3J956</accession>
<comment type="caution">
    <text evidence="1">The sequence shown here is derived from an EMBL/GenBank/DDBJ whole genome shotgun (WGS) entry which is preliminary data.</text>
</comment>
<sequence>MSCPPHVRCFFDKIKHPEIYDSWYGPWNTVLAENFPTQEGFMVAPQSICGVIFFVVEFVVHPEHIPVFFVEVQPPHHLDHISTRADADAQIRARFRTLYCADVPHLQGISAMGTNFALYGLEEDIVCPLAIPRDGCISKDIAPKERWNWDVLGAGYGVLANLAGSVKERCVMLSS</sequence>
<protein>
    <submittedName>
        <fullName evidence="1">Uncharacterized protein</fullName>
    </submittedName>
</protein>
<keyword evidence="2" id="KW-1185">Reference proteome</keyword>